<evidence type="ECO:0000313" key="3">
    <source>
        <dbReference type="Proteomes" id="UP001551011"/>
    </source>
</evidence>
<comment type="caution">
    <text evidence="2">The sequence shown here is derived from an EMBL/GenBank/DDBJ whole genome shotgun (WGS) entry which is preliminary data.</text>
</comment>
<reference evidence="2 3" key="1">
    <citation type="submission" date="2024-06" db="EMBL/GenBank/DDBJ databases">
        <title>The Natural Products Discovery Center: Release of the First 8490 Sequenced Strains for Exploring Actinobacteria Biosynthetic Diversity.</title>
        <authorList>
            <person name="Kalkreuter E."/>
            <person name="Kautsar S.A."/>
            <person name="Yang D."/>
            <person name="Bader C.D."/>
            <person name="Teijaro C.N."/>
            <person name="Fluegel L."/>
            <person name="Davis C.M."/>
            <person name="Simpson J.R."/>
            <person name="Lauterbach L."/>
            <person name="Steele A.D."/>
            <person name="Gui C."/>
            <person name="Meng S."/>
            <person name="Li G."/>
            <person name="Viehrig K."/>
            <person name="Ye F."/>
            <person name="Su P."/>
            <person name="Kiefer A.F."/>
            <person name="Nichols A."/>
            <person name="Cepeda A.J."/>
            <person name="Yan W."/>
            <person name="Fan B."/>
            <person name="Jiang Y."/>
            <person name="Adhikari A."/>
            <person name="Zheng C.-J."/>
            <person name="Schuster L."/>
            <person name="Cowan T.M."/>
            <person name="Smanski M.J."/>
            <person name="Chevrette M.G."/>
            <person name="De Carvalho L.P.S."/>
            <person name="Shen B."/>
        </authorList>
    </citation>
    <scope>NUCLEOTIDE SEQUENCE [LARGE SCALE GENOMIC DNA]</scope>
    <source>
        <strain evidence="2 3">NPDC020594</strain>
    </source>
</reference>
<dbReference type="Proteomes" id="UP001551011">
    <property type="component" value="Unassembled WGS sequence"/>
</dbReference>
<evidence type="ECO:0000313" key="2">
    <source>
        <dbReference type="EMBL" id="MEU5713315.1"/>
    </source>
</evidence>
<protein>
    <submittedName>
        <fullName evidence="2">VOC family protein</fullName>
    </submittedName>
</protein>
<evidence type="ECO:0000259" key="1">
    <source>
        <dbReference type="PROSITE" id="PS51819"/>
    </source>
</evidence>
<dbReference type="RefSeq" id="WP_030657405.1">
    <property type="nucleotide sequence ID" value="NZ_JBEXDP010000054.1"/>
</dbReference>
<dbReference type="Pfam" id="PF00903">
    <property type="entry name" value="Glyoxalase"/>
    <property type="match status" value="1"/>
</dbReference>
<dbReference type="InterPro" id="IPR004360">
    <property type="entry name" value="Glyas_Fos-R_dOase_dom"/>
</dbReference>
<proteinExistence type="predicted"/>
<dbReference type="InterPro" id="IPR037523">
    <property type="entry name" value="VOC_core"/>
</dbReference>
<sequence length="157" mass="17056">MTMKLELLVLPVSDVDRARAFYEKAGFRLDLAKDVTDDYRVVHLTPPGSEASIIFGKGLTTAAPGSAQGLYLVVTDVEEARADLVGRGIEVSEVFHDGKGLFFHGHDAGDVVHDGQGQERIAGPHPERASYGSYATFSDPDGNGWVLQEITRRFPGR</sequence>
<feature type="domain" description="VOC" evidence="1">
    <location>
        <begin position="4"/>
        <end position="150"/>
    </location>
</feature>
<dbReference type="InterPro" id="IPR029068">
    <property type="entry name" value="Glyas_Bleomycin-R_OHBP_Dase"/>
</dbReference>
<dbReference type="Gene3D" id="3.10.180.10">
    <property type="entry name" value="2,3-Dihydroxybiphenyl 1,2-Dioxygenase, domain 1"/>
    <property type="match status" value="1"/>
</dbReference>
<organism evidence="2 3">
    <name type="scientific">Streptomyces flaveolus</name>
    <dbReference type="NCBI Taxonomy" id="67297"/>
    <lineage>
        <taxon>Bacteria</taxon>
        <taxon>Bacillati</taxon>
        <taxon>Actinomycetota</taxon>
        <taxon>Actinomycetes</taxon>
        <taxon>Kitasatosporales</taxon>
        <taxon>Streptomycetaceae</taxon>
        <taxon>Streptomyces</taxon>
    </lineage>
</organism>
<accession>A0ABV3AMX7</accession>
<dbReference type="EMBL" id="JBFAEG010000049">
    <property type="protein sequence ID" value="MEU5713315.1"/>
    <property type="molecule type" value="Genomic_DNA"/>
</dbReference>
<dbReference type="SUPFAM" id="SSF54593">
    <property type="entry name" value="Glyoxalase/Bleomycin resistance protein/Dihydroxybiphenyl dioxygenase"/>
    <property type="match status" value="1"/>
</dbReference>
<dbReference type="PROSITE" id="PS51819">
    <property type="entry name" value="VOC"/>
    <property type="match status" value="1"/>
</dbReference>
<keyword evidence="3" id="KW-1185">Reference proteome</keyword>
<name>A0ABV3AMX7_9ACTN</name>
<gene>
    <name evidence="2" type="ORF">AB0H04_41970</name>
</gene>